<comment type="caution">
    <text evidence="1">The sequence shown here is derived from an EMBL/GenBank/DDBJ whole genome shotgun (WGS) entry which is preliminary data.</text>
</comment>
<dbReference type="Proteomes" id="UP000321168">
    <property type="component" value="Unassembled WGS sequence"/>
</dbReference>
<dbReference type="InterPro" id="IPR059231">
    <property type="entry name" value="Leader_pinensin"/>
</dbReference>
<sequence>MKKKLKLNSIKVESFVTELKDQARDVKGGAGKPEIPTFERCSQVDACLTAAYTFRTACAVCQL</sequence>
<dbReference type="AlphaFoldDB" id="A0A5C6VIA3"/>
<accession>A0A5C6VIA3</accession>
<gene>
    <name evidence="1" type="ORF">FRX97_01005</name>
</gene>
<evidence type="ECO:0000313" key="2">
    <source>
        <dbReference type="Proteomes" id="UP000321168"/>
    </source>
</evidence>
<proteinExistence type="predicted"/>
<protein>
    <submittedName>
        <fullName evidence="1">Uncharacterized protein</fullName>
    </submittedName>
</protein>
<organism evidence="1 2">
    <name type="scientific">Luteibaculum oceani</name>
    <dbReference type="NCBI Taxonomy" id="1294296"/>
    <lineage>
        <taxon>Bacteria</taxon>
        <taxon>Pseudomonadati</taxon>
        <taxon>Bacteroidota</taxon>
        <taxon>Flavobacteriia</taxon>
        <taxon>Flavobacteriales</taxon>
        <taxon>Luteibaculaceae</taxon>
        <taxon>Luteibaculum</taxon>
    </lineage>
</organism>
<reference evidence="1 2" key="1">
    <citation type="submission" date="2019-08" db="EMBL/GenBank/DDBJ databases">
        <title>Genome of Luteibaculum oceani JCM 18817.</title>
        <authorList>
            <person name="Bowman J.P."/>
        </authorList>
    </citation>
    <scope>NUCLEOTIDE SEQUENCE [LARGE SCALE GENOMIC DNA]</scope>
    <source>
        <strain evidence="1 2">JCM 18817</strain>
    </source>
</reference>
<dbReference type="NCBIfam" id="NF038180">
    <property type="entry name" value="leader_pinensin"/>
    <property type="match status" value="1"/>
</dbReference>
<dbReference type="EMBL" id="VORB01000001">
    <property type="protein sequence ID" value="TXC85232.1"/>
    <property type="molecule type" value="Genomic_DNA"/>
</dbReference>
<dbReference type="RefSeq" id="WP_147012465.1">
    <property type="nucleotide sequence ID" value="NZ_VORB01000001.1"/>
</dbReference>
<name>A0A5C6VIA3_9FLAO</name>
<evidence type="ECO:0000313" key="1">
    <source>
        <dbReference type="EMBL" id="TXC85232.1"/>
    </source>
</evidence>
<keyword evidence="2" id="KW-1185">Reference proteome</keyword>